<evidence type="ECO:0000256" key="1">
    <source>
        <dbReference type="SAM" id="MobiDB-lite"/>
    </source>
</evidence>
<gene>
    <name evidence="2" type="ORF">BJ212DRAFT_1299672</name>
</gene>
<feature type="region of interest" description="Disordered" evidence="1">
    <location>
        <begin position="120"/>
        <end position="139"/>
    </location>
</feature>
<sequence length="201" mass="22650">MSSPSDSSPETPGFTATFIIYLDTYTKTTTENNGKAKTKEVKSTKVKELVFQVSESNYIKFLTTILMKHDKSHYRITERKKYTFKYLLGNSLVVYRCAEAMDVDNQADYAEMAKKLISEEPPKTVGDTASQDGSGASDNDEIAVVDGATELDQEIAHFHRLIIKKWGNEYDNSVTYIHQSGMEIPCTPAMIKDWARAMVCF</sequence>
<accession>A0A9P7JDL1</accession>
<reference evidence="2" key="1">
    <citation type="journal article" date="2020" name="New Phytol.">
        <title>Comparative genomics reveals dynamic genome evolution in host specialist ectomycorrhizal fungi.</title>
        <authorList>
            <person name="Lofgren L.A."/>
            <person name="Nguyen N.H."/>
            <person name="Vilgalys R."/>
            <person name="Ruytinx J."/>
            <person name="Liao H.L."/>
            <person name="Branco S."/>
            <person name="Kuo A."/>
            <person name="LaButti K."/>
            <person name="Lipzen A."/>
            <person name="Andreopoulos W."/>
            <person name="Pangilinan J."/>
            <person name="Riley R."/>
            <person name="Hundley H."/>
            <person name="Na H."/>
            <person name="Barry K."/>
            <person name="Grigoriev I.V."/>
            <person name="Stajich J.E."/>
            <person name="Kennedy P.G."/>
        </authorList>
    </citation>
    <scope>NUCLEOTIDE SEQUENCE</scope>
    <source>
        <strain evidence="2">MN1</strain>
    </source>
</reference>
<dbReference type="Proteomes" id="UP000807769">
    <property type="component" value="Unassembled WGS sequence"/>
</dbReference>
<feature type="compositionally biased region" description="Polar residues" evidence="1">
    <location>
        <begin position="127"/>
        <end position="137"/>
    </location>
</feature>
<name>A0A9P7JDL1_9AGAM</name>
<proteinExistence type="predicted"/>
<dbReference type="RefSeq" id="XP_041193060.1">
    <property type="nucleotide sequence ID" value="XM_041332901.1"/>
</dbReference>
<dbReference type="EMBL" id="JABBWG010000016">
    <property type="protein sequence ID" value="KAG1816387.1"/>
    <property type="molecule type" value="Genomic_DNA"/>
</dbReference>
<keyword evidence="3" id="KW-1185">Reference proteome</keyword>
<comment type="caution">
    <text evidence="2">The sequence shown here is derived from an EMBL/GenBank/DDBJ whole genome shotgun (WGS) entry which is preliminary data.</text>
</comment>
<protein>
    <submittedName>
        <fullName evidence="2">Uncharacterized protein</fullName>
    </submittedName>
</protein>
<dbReference type="AlphaFoldDB" id="A0A9P7JDL1"/>
<evidence type="ECO:0000313" key="3">
    <source>
        <dbReference type="Proteomes" id="UP000807769"/>
    </source>
</evidence>
<dbReference type="GeneID" id="64626918"/>
<organism evidence="2 3">
    <name type="scientific">Suillus subaureus</name>
    <dbReference type="NCBI Taxonomy" id="48587"/>
    <lineage>
        <taxon>Eukaryota</taxon>
        <taxon>Fungi</taxon>
        <taxon>Dikarya</taxon>
        <taxon>Basidiomycota</taxon>
        <taxon>Agaricomycotina</taxon>
        <taxon>Agaricomycetes</taxon>
        <taxon>Agaricomycetidae</taxon>
        <taxon>Boletales</taxon>
        <taxon>Suillineae</taxon>
        <taxon>Suillaceae</taxon>
        <taxon>Suillus</taxon>
    </lineage>
</organism>
<evidence type="ECO:0000313" key="2">
    <source>
        <dbReference type="EMBL" id="KAG1816387.1"/>
    </source>
</evidence>
<dbReference type="OrthoDB" id="2681472at2759"/>